<dbReference type="InterPro" id="IPR011990">
    <property type="entry name" value="TPR-like_helical_dom_sf"/>
</dbReference>
<evidence type="ECO:0000313" key="9">
    <source>
        <dbReference type="Proteomes" id="UP000283387"/>
    </source>
</evidence>
<dbReference type="EMBL" id="RAPN01000001">
    <property type="protein sequence ID" value="RKD90238.1"/>
    <property type="molecule type" value="Genomic_DNA"/>
</dbReference>
<sequence length="525" mass="59562">MKKIFYITLLILSVGIYSCTDLEEEVLDEQNGSAIIADSENVGMLVAPAYTFLRDLQSRGAGWLALETCTDEVAFPTRGANWNSSAYRNLFTHDYDASNSYIKNTWNSYLIGFARCNVALYYMDQLEKTDEINEYIAEVRFVRVLSMYLMNDCFGKMPYREYTEYDYAADPEYYTRAQIVAKMISELEEIIPELAEKGGVPYGRVTRGAAQTLLAKIYLNYQVYTGTAPEFTDGDTKWDETISTCDDIINSGLYSLADDYWKLFLADNADYMNSTETILPIVYDSSLGIGGIPWVNMTLDYNQAFGTYSTSNLWNGCCTTPTFYETWDQTDPRFSDDRLKSVTGFNLGLLVGQQYSTSGEALVTKDGGRPLIFTPEFSVENSLEEEGVRVVKYAPDAATSYPGASQNDWSYYRLADVYLMRAEAKFRKGDTGGALTDINTLRSTRGATTLNAGDLSLEAIYNERGYELYWENSRRNDMIRFNKYCEARYEKEEVTDTYKILFPVPLTAYDADKNITQNPGYDAFN</sequence>
<dbReference type="OrthoDB" id="5694214at2"/>
<feature type="domain" description="RagB/SusD" evidence="6">
    <location>
        <begin position="322"/>
        <end position="521"/>
    </location>
</feature>
<protein>
    <submittedName>
        <fullName evidence="8">Putative outer membrane starch-binding protein</fullName>
    </submittedName>
</protein>
<feature type="domain" description="SusD-like N-terminal" evidence="7">
    <location>
        <begin position="77"/>
        <end position="219"/>
    </location>
</feature>
<evidence type="ECO:0000256" key="4">
    <source>
        <dbReference type="ARBA" id="ARBA00023136"/>
    </source>
</evidence>
<evidence type="ECO:0000256" key="2">
    <source>
        <dbReference type="ARBA" id="ARBA00006275"/>
    </source>
</evidence>
<dbReference type="AlphaFoldDB" id="A0A419W461"/>
<comment type="similarity">
    <text evidence="2">Belongs to the SusD family.</text>
</comment>
<keyword evidence="5" id="KW-0998">Cell outer membrane</keyword>
<dbReference type="Proteomes" id="UP000283387">
    <property type="component" value="Unassembled WGS sequence"/>
</dbReference>
<dbReference type="PROSITE" id="PS51257">
    <property type="entry name" value="PROKAR_LIPOPROTEIN"/>
    <property type="match status" value="1"/>
</dbReference>
<keyword evidence="3" id="KW-0732">Signal</keyword>
<reference evidence="8 9" key="1">
    <citation type="submission" date="2018-09" db="EMBL/GenBank/DDBJ databases">
        <title>Genomic Encyclopedia of Archaeal and Bacterial Type Strains, Phase II (KMG-II): from individual species to whole genera.</title>
        <authorList>
            <person name="Goeker M."/>
        </authorList>
    </citation>
    <scope>NUCLEOTIDE SEQUENCE [LARGE SCALE GENOMIC DNA]</scope>
    <source>
        <strain evidence="8 9">DSM 27148</strain>
    </source>
</reference>
<dbReference type="SUPFAM" id="SSF48452">
    <property type="entry name" value="TPR-like"/>
    <property type="match status" value="1"/>
</dbReference>
<evidence type="ECO:0000256" key="3">
    <source>
        <dbReference type="ARBA" id="ARBA00022729"/>
    </source>
</evidence>
<evidence type="ECO:0000259" key="7">
    <source>
        <dbReference type="Pfam" id="PF14322"/>
    </source>
</evidence>
<dbReference type="RefSeq" id="WP_120271657.1">
    <property type="nucleotide sequence ID" value="NZ_RAPN01000001.1"/>
</dbReference>
<dbReference type="InterPro" id="IPR012944">
    <property type="entry name" value="SusD_RagB_dom"/>
</dbReference>
<dbReference type="Pfam" id="PF14322">
    <property type="entry name" value="SusD-like_3"/>
    <property type="match status" value="1"/>
</dbReference>
<proteinExistence type="inferred from homology"/>
<evidence type="ECO:0000256" key="5">
    <source>
        <dbReference type="ARBA" id="ARBA00023237"/>
    </source>
</evidence>
<keyword evidence="4" id="KW-0472">Membrane</keyword>
<evidence type="ECO:0000259" key="6">
    <source>
        <dbReference type="Pfam" id="PF07980"/>
    </source>
</evidence>
<evidence type="ECO:0000313" key="8">
    <source>
        <dbReference type="EMBL" id="RKD90238.1"/>
    </source>
</evidence>
<dbReference type="Pfam" id="PF07980">
    <property type="entry name" value="SusD_RagB"/>
    <property type="match status" value="1"/>
</dbReference>
<comment type="caution">
    <text evidence="8">The sequence shown here is derived from an EMBL/GenBank/DDBJ whole genome shotgun (WGS) entry which is preliminary data.</text>
</comment>
<keyword evidence="9" id="KW-1185">Reference proteome</keyword>
<gene>
    <name evidence="8" type="ORF">BC643_0574</name>
</gene>
<comment type="subcellular location">
    <subcellularLocation>
        <location evidence="1">Cell outer membrane</location>
    </subcellularLocation>
</comment>
<dbReference type="Gene3D" id="1.25.40.10">
    <property type="entry name" value="Tetratricopeptide repeat domain"/>
    <property type="match status" value="1"/>
</dbReference>
<organism evidence="8 9">
    <name type="scientific">Mangrovibacterium diazotrophicum</name>
    <dbReference type="NCBI Taxonomy" id="1261403"/>
    <lineage>
        <taxon>Bacteria</taxon>
        <taxon>Pseudomonadati</taxon>
        <taxon>Bacteroidota</taxon>
        <taxon>Bacteroidia</taxon>
        <taxon>Marinilabiliales</taxon>
        <taxon>Prolixibacteraceae</taxon>
        <taxon>Mangrovibacterium</taxon>
    </lineage>
</organism>
<accession>A0A419W461</accession>
<dbReference type="Gene3D" id="1.10.3780.10">
    <property type="entry name" value="SusD-like"/>
    <property type="match status" value="1"/>
</dbReference>
<dbReference type="GO" id="GO:0009279">
    <property type="term" value="C:cell outer membrane"/>
    <property type="evidence" value="ECO:0007669"/>
    <property type="project" value="UniProtKB-SubCell"/>
</dbReference>
<dbReference type="Gene3D" id="1.25.40.390">
    <property type="match status" value="1"/>
</dbReference>
<name>A0A419W461_9BACT</name>
<dbReference type="InterPro" id="IPR033985">
    <property type="entry name" value="SusD-like_N"/>
</dbReference>
<evidence type="ECO:0000256" key="1">
    <source>
        <dbReference type="ARBA" id="ARBA00004442"/>
    </source>
</evidence>